<dbReference type="Proteomes" id="UP000232323">
    <property type="component" value="Unassembled WGS sequence"/>
</dbReference>
<evidence type="ECO:0000256" key="1">
    <source>
        <dbReference type="ARBA" id="ARBA00022527"/>
    </source>
</evidence>
<keyword evidence="2" id="KW-0808">Transferase</keyword>
<feature type="region of interest" description="Disordered" evidence="7">
    <location>
        <begin position="824"/>
        <end position="849"/>
    </location>
</feature>
<feature type="region of interest" description="Disordered" evidence="7">
    <location>
        <begin position="342"/>
        <end position="410"/>
    </location>
</feature>
<sequence length="1524" mass="164117">MEYFTEKLPLIIETPWRRKTQGESQAGQARSWTSPGAPPTITGIKGKTVSPVYSALIEYNRLNRSVQDFKNPPLSSSLSGPGLGSVFHRSRQGSSPQHAPYAVTFSGQTHKTVQSPYKKNASESESLRKVSPKKNTHVNPSLSTREPSSLFPQFSKPLLGMPISPANTHIVFGSTLVSGGSNSLPKVFTSQAMSQTDMSLSASVSSRTSTSLPPATAWGHASHASSMHMDTWHVQSLPHSKSLATSQSSFIFRYGTGSSAVDPNAGKQYPPHANQRSAMSKPLPAQYNPVLRNISPNPLVTAGAASSATSMEVGAWTLLPQTGVMVQGPMPPPSATALQLLSDQQGERHKTSQQGHMNHTPMTMSGEWDDYDPRSHGTKNAEDKTVGGESGSQRRKKSPPRDLGSTGYQYSPAFSLKQSLQDVVKEMKKEISVFPKMKPPKMKFHHRSGGPLCHLRPQELLASLIPLPTSEEEQQVPALVTPDPHAPPSHPPSISVPMPRTPPKQQSAASEPEPAQPLSTSSIQPGVRSNSHPSHPPAVDDLQVPLQTTHTEGQAELQTSLDAQRAVLRTPMYDRRLPLTPHALNEPLGSSSKPGTPNNRLTPAGTSSKPGTPNNRLAPAGTSSKPGTPISTKLPLAPGSRPVTPPMAPPSVSMGAGPAKHAQEPEVWTAEETDLLEPRLPSNVVLTVEDVIGHEASSVDDPLQDPPSARQNNIEDQCLIVRTQTGGERSEASSTFGGAAQLQYDERDLATSMMLEDEEDEEDGWVSRVNVHEVGQEQTPAHVRELFEGTHSEVEVEDHATKEAEGGTGARVLSLDVAGVALQTKEPAQSSKGSAQAAAASPRSTSSSLGASTVAYLDHVLNDMMTQLVMQGGGCNAGSRQGTPSSARRVQAITPNMDAVEMAQSSKPSSRLGTPSSASSRMQALNPKPSSAQRQQVLAATLMPVRHSVATSSASSVDTPSHLREQDPKPLTSPFNLQDYSSAVQESAEELLVEGLKQDAAQHAPRHHEPRSSMVSAPTRAEVDRAVTPTDFRELAGYLRDIEGSAGGDVGETTWSRYSISPLVAGPDEEAMDMWAAGDEEDSEYTTSRGGAGLEDELEVLSVSPGGMVRLEGSPSQRSTVTSGGAGLHAENDMIVDGVRVLGRKYVVQHVVGEGAYGLVMKCEVLGGGGKHVAIKSFKIEDDDPDAEDVKRNSRREVALLRALQHPHVVGLVDEFYVRDRLFIVMEFVPCNLLELLEAEPGGMNREAVRLILYQLCSVITYIHGKNVVYRDIKPENMLVDEQGCLKLCDFGFARYLNGPGEPLTDYVATRWYRAPELLLGPPFQEEGKGIVQYMYSAPIDMWAIGCLMGELLDGEPLFPGDSDLDQLYRIQQIQGPITEDHLELFSRNPQNAGITFNFKDKISLAKRYEGKLDALELDFLEGLLCMDPAKRLTGQQCLQHPYLSDLAGTHLMGARHHEAAAASPNTTQHSVVTGGDFSPCSNMTAGSALNSSRYHSEGGVSVEGAVEMMDLQEAEFSTRDISV</sequence>
<dbReference type="EMBL" id="BEGY01000012">
    <property type="protein sequence ID" value="GAX75406.1"/>
    <property type="molecule type" value="Genomic_DNA"/>
</dbReference>
<gene>
    <name evidence="9" type="ORF">CEUSTIGMA_g2850.t1</name>
</gene>
<reference evidence="9 10" key="1">
    <citation type="submission" date="2017-08" db="EMBL/GenBank/DDBJ databases">
        <title>Acidophilic green algal genome provides insights into adaptation to an acidic environment.</title>
        <authorList>
            <person name="Hirooka S."/>
            <person name="Hirose Y."/>
            <person name="Kanesaki Y."/>
            <person name="Higuchi S."/>
            <person name="Fujiwara T."/>
            <person name="Onuma R."/>
            <person name="Era A."/>
            <person name="Ohbayashi R."/>
            <person name="Uzuka A."/>
            <person name="Nozaki H."/>
            <person name="Yoshikawa H."/>
            <person name="Miyagishima S.Y."/>
        </authorList>
    </citation>
    <scope>NUCLEOTIDE SEQUENCE [LARGE SCALE GENOMIC DNA]</scope>
    <source>
        <strain evidence="9 10">NIES-2499</strain>
    </source>
</reference>
<keyword evidence="1" id="KW-0723">Serine/threonine-protein kinase</keyword>
<keyword evidence="5 6" id="KW-0067">ATP-binding</keyword>
<evidence type="ECO:0000256" key="4">
    <source>
        <dbReference type="ARBA" id="ARBA00022777"/>
    </source>
</evidence>
<feature type="compositionally biased region" description="Polar residues" evidence="7">
    <location>
        <begin position="22"/>
        <end position="34"/>
    </location>
</feature>
<dbReference type="InterPro" id="IPR008271">
    <property type="entry name" value="Ser/Thr_kinase_AS"/>
</dbReference>
<evidence type="ECO:0000313" key="10">
    <source>
        <dbReference type="Proteomes" id="UP000232323"/>
    </source>
</evidence>
<feature type="region of interest" description="Disordered" evidence="7">
    <location>
        <begin position="579"/>
        <end position="663"/>
    </location>
</feature>
<dbReference type="STRING" id="1157962.A0A250WX92"/>
<evidence type="ECO:0000259" key="8">
    <source>
        <dbReference type="PROSITE" id="PS50011"/>
    </source>
</evidence>
<dbReference type="SUPFAM" id="SSF56112">
    <property type="entry name" value="Protein kinase-like (PK-like)"/>
    <property type="match status" value="1"/>
</dbReference>
<feature type="region of interest" description="Disordered" evidence="7">
    <location>
        <begin position="949"/>
        <end position="976"/>
    </location>
</feature>
<protein>
    <recommendedName>
        <fullName evidence="8">Protein kinase domain-containing protein</fullName>
    </recommendedName>
</protein>
<comment type="caution">
    <text evidence="9">The sequence shown here is derived from an EMBL/GenBank/DDBJ whole genome shotgun (WGS) entry which is preliminary data.</text>
</comment>
<proteinExistence type="predicted"/>
<dbReference type="FunFam" id="1.10.510.10:FF:000624">
    <property type="entry name" value="Mitogen-activated protein kinase"/>
    <property type="match status" value="1"/>
</dbReference>
<evidence type="ECO:0000256" key="5">
    <source>
        <dbReference type="ARBA" id="ARBA00022840"/>
    </source>
</evidence>
<dbReference type="Pfam" id="PF00069">
    <property type="entry name" value="Pkinase"/>
    <property type="match status" value="1"/>
</dbReference>
<feature type="compositionally biased region" description="Polar residues" evidence="7">
    <location>
        <begin position="352"/>
        <end position="363"/>
    </location>
</feature>
<evidence type="ECO:0000256" key="3">
    <source>
        <dbReference type="ARBA" id="ARBA00022741"/>
    </source>
</evidence>
<feature type="region of interest" description="Disordered" evidence="7">
    <location>
        <begin position="109"/>
        <end position="148"/>
    </location>
</feature>
<dbReference type="InterPro" id="IPR017441">
    <property type="entry name" value="Protein_kinase_ATP_BS"/>
</dbReference>
<feature type="compositionally biased region" description="Polar residues" evidence="7">
    <location>
        <begin position="137"/>
        <end position="148"/>
    </location>
</feature>
<dbReference type="InterPro" id="IPR011009">
    <property type="entry name" value="Kinase-like_dom_sf"/>
</dbReference>
<feature type="region of interest" description="Disordered" evidence="7">
    <location>
        <begin position="999"/>
        <end position="1021"/>
    </location>
</feature>
<feature type="compositionally biased region" description="Polar residues" evidence="7">
    <location>
        <begin position="588"/>
        <end position="631"/>
    </location>
</feature>
<evidence type="ECO:0000256" key="6">
    <source>
        <dbReference type="PROSITE-ProRule" id="PRU10141"/>
    </source>
</evidence>
<dbReference type="InterPro" id="IPR000719">
    <property type="entry name" value="Prot_kinase_dom"/>
</dbReference>
<dbReference type="InterPro" id="IPR050117">
    <property type="entry name" value="MAPK"/>
</dbReference>
<feature type="region of interest" description="Disordered" evidence="7">
    <location>
        <begin position="471"/>
        <end position="541"/>
    </location>
</feature>
<keyword evidence="4" id="KW-0418">Kinase</keyword>
<feature type="compositionally biased region" description="Low complexity" evidence="7">
    <location>
        <begin position="827"/>
        <end position="849"/>
    </location>
</feature>
<dbReference type="GO" id="GO:0004674">
    <property type="term" value="F:protein serine/threonine kinase activity"/>
    <property type="evidence" value="ECO:0007669"/>
    <property type="project" value="UniProtKB-KW"/>
</dbReference>
<dbReference type="PROSITE" id="PS00108">
    <property type="entry name" value="PROTEIN_KINASE_ST"/>
    <property type="match status" value="1"/>
</dbReference>
<feature type="compositionally biased region" description="Basic and acidic residues" evidence="7">
    <location>
        <begin position="371"/>
        <end position="386"/>
    </location>
</feature>
<dbReference type="PROSITE" id="PS00107">
    <property type="entry name" value="PROTEIN_KINASE_ATP"/>
    <property type="match status" value="1"/>
</dbReference>
<feature type="compositionally biased region" description="Polar residues" evidence="7">
    <location>
        <begin position="903"/>
        <end position="935"/>
    </location>
</feature>
<dbReference type="SMART" id="SM00220">
    <property type="entry name" value="S_TKc"/>
    <property type="match status" value="1"/>
</dbReference>
<evidence type="ECO:0000256" key="7">
    <source>
        <dbReference type="SAM" id="MobiDB-lite"/>
    </source>
</evidence>
<evidence type="ECO:0000313" key="9">
    <source>
        <dbReference type="EMBL" id="GAX75406.1"/>
    </source>
</evidence>
<feature type="binding site" evidence="6">
    <location>
        <position position="1176"/>
    </location>
    <ligand>
        <name>ATP</name>
        <dbReference type="ChEBI" id="CHEBI:30616"/>
    </ligand>
</feature>
<feature type="region of interest" description="Disordered" evidence="7">
    <location>
        <begin position="901"/>
        <end position="935"/>
    </location>
</feature>
<feature type="domain" description="Protein kinase" evidence="8">
    <location>
        <begin position="1146"/>
        <end position="1444"/>
    </location>
</feature>
<evidence type="ECO:0000256" key="2">
    <source>
        <dbReference type="ARBA" id="ARBA00022679"/>
    </source>
</evidence>
<name>A0A250WX92_9CHLO</name>
<organism evidence="9 10">
    <name type="scientific">Chlamydomonas eustigma</name>
    <dbReference type="NCBI Taxonomy" id="1157962"/>
    <lineage>
        <taxon>Eukaryota</taxon>
        <taxon>Viridiplantae</taxon>
        <taxon>Chlorophyta</taxon>
        <taxon>core chlorophytes</taxon>
        <taxon>Chlorophyceae</taxon>
        <taxon>CS clade</taxon>
        <taxon>Chlamydomonadales</taxon>
        <taxon>Chlamydomonadaceae</taxon>
        <taxon>Chlamydomonas</taxon>
    </lineage>
</organism>
<dbReference type="PANTHER" id="PTHR24055">
    <property type="entry name" value="MITOGEN-ACTIVATED PROTEIN KINASE"/>
    <property type="match status" value="1"/>
</dbReference>
<accession>A0A250WX92</accession>
<keyword evidence="3 6" id="KW-0547">Nucleotide-binding</keyword>
<dbReference type="OrthoDB" id="548217at2759"/>
<dbReference type="Gene3D" id="1.10.510.10">
    <property type="entry name" value="Transferase(Phosphotransferase) domain 1"/>
    <property type="match status" value="1"/>
</dbReference>
<dbReference type="GO" id="GO:0005524">
    <property type="term" value="F:ATP binding"/>
    <property type="evidence" value="ECO:0007669"/>
    <property type="project" value="UniProtKB-UniRule"/>
</dbReference>
<dbReference type="PROSITE" id="PS50011">
    <property type="entry name" value="PROTEIN_KINASE_DOM"/>
    <property type="match status" value="1"/>
</dbReference>
<keyword evidence="10" id="KW-1185">Reference proteome</keyword>
<feature type="compositionally biased region" description="Low complexity" evidence="7">
    <location>
        <begin position="949"/>
        <end position="960"/>
    </location>
</feature>
<feature type="compositionally biased region" description="Polar residues" evidence="7">
    <location>
        <begin position="517"/>
        <end position="533"/>
    </location>
</feature>
<feature type="region of interest" description="Disordered" evidence="7">
    <location>
        <begin position="17"/>
        <end position="41"/>
    </location>
</feature>
<dbReference type="Gene3D" id="3.30.200.20">
    <property type="entry name" value="Phosphorylase Kinase, domain 1"/>
    <property type="match status" value="1"/>
</dbReference>